<sequence>MITVDSRLTSYLYSVSETEIETATNLEVQLSWISNSFSANVFQLKNPRQIVNGSAPSYLGDLLGTMSKIVLLIVIVLTCISTETAAQVICVNPMKISELRVLKSKKCINIAGTDGRGKINTNLCDGYHDQQIIMCEDGTIRNSKAPYNCFTPGKDGKGNLVSTSCEVYPVIPDYQKWKYGRSKTFVDRGGIQQEAREIINVKSGACMNVHGRGGNGDISAYRCENLDDQYFYFRSRGTLLGSGRLHVKKSRYCLDVEGDQGRGNVLIDNCEDAADQYFDFYENGEIVNKKSGLCVNIGGYSGYGNIQMYACEDLPDQMWIRPRQYCHGDYCSFRSKKSGQCIDVHGREAKKGSNVRTYKCEGTPDQRFRWVNRK</sequence>
<dbReference type="AlphaFoldDB" id="A0A6S7G8V1"/>
<reference evidence="1" key="1">
    <citation type="submission" date="2020-04" db="EMBL/GenBank/DDBJ databases">
        <authorList>
            <person name="Alioto T."/>
            <person name="Alioto T."/>
            <person name="Gomez Garrido J."/>
        </authorList>
    </citation>
    <scope>NUCLEOTIDE SEQUENCE</scope>
    <source>
        <strain evidence="1">A484AB</strain>
    </source>
</reference>
<name>A0A6S7G8V1_PARCT</name>
<dbReference type="OrthoDB" id="9895617at2759"/>
<organism evidence="1 2">
    <name type="scientific">Paramuricea clavata</name>
    <name type="common">Red gorgonian</name>
    <name type="synonym">Violescent sea-whip</name>
    <dbReference type="NCBI Taxonomy" id="317549"/>
    <lineage>
        <taxon>Eukaryota</taxon>
        <taxon>Metazoa</taxon>
        <taxon>Cnidaria</taxon>
        <taxon>Anthozoa</taxon>
        <taxon>Octocorallia</taxon>
        <taxon>Malacalcyonacea</taxon>
        <taxon>Plexauridae</taxon>
        <taxon>Paramuricea</taxon>
    </lineage>
</organism>
<dbReference type="EMBL" id="CACRXK020000797">
    <property type="protein sequence ID" value="CAB3984876.1"/>
    <property type="molecule type" value="Genomic_DNA"/>
</dbReference>
<dbReference type="InterPro" id="IPR000772">
    <property type="entry name" value="Ricin_B_lectin"/>
</dbReference>
<dbReference type="InterPro" id="IPR035992">
    <property type="entry name" value="Ricin_B-like_lectins"/>
</dbReference>
<dbReference type="Gene3D" id="2.80.10.50">
    <property type="match status" value="2"/>
</dbReference>
<dbReference type="PROSITE" id="PS50231">
    <property type="entry name" value="RICIN_B_LECTIN"/>
    <property type="match status" value="2"/>
</dbReference>
<accession>A0A6S7G8V1</accession>
<evidence type="ECO:0000313" key="2">
    <source>
        <dbReference type="Proteomes" id="UP001152795"/>
    </source>
</evidence>
<dbReference type="Proteomes" id="UP001152795">
    <property type="component" value="Unassembled WGS sequence"/>
</dbReference>
<dbReference type="SUPFAM" id="SSF50370">
    <property type="entry name" value="Ricin B-like lectins"/>
    <property type="match status" value="2"/>
</dbReference>
<dbReference type="SMART" id="SM00458">
    <property type="entry name" value="RICIN"/>
    <property type="match status" value="2"/>
</dbReference>
<evidence type="ECO:0000313" key="1">
    <source>
        <dbReference type="EMBL" id="CAB3984876.1"/>
    </source>
</evidence>
<protein>
    <submittedName>
        <fullName evidence="1">Hemolytic lectin-S1</fullName>
    </submittedName>
</protein>
<comment type="caution">
    <text evidence="1">The sequence shown here is derived from an EMBL/GenBank/DDBJ whole genome shotgun (WGS) entry which is preliminary data.</text>
</comment>
<keyword evidence="2" id="KW-1185">Reference proteome</keyword>
<proteinExistence type="predicted"/>
<gene>
    <name evidence="1" type="ORF">PACLA_8A051895</name>
</gene>
<dbReference type="Pfam" id="PF00652">
    <property type="entry name" value="Ricin_B_lectin"/>
    <property type="match status" value="1"/>
</dbReference>